<comment type="caution">
    <text evidence="5">The sequence shown here is derived from an EMBL/GenBank/DDBJ whole genome shotgun (WGS) entry which is preliminary data.</text>
</comment>
<dbReference type="InterPro" id="IPR002052">
    <property type="entry name" value="DNA_methylase_N6_adenine_CS"/>
</dbReference>
<evidence type="ECO:0000256" key="4">
    <source>
        <dbReference type="ARBA" id="ARBA00022691"/>
    </source>
</evidence>
<gene>
    <name evidence="5" type="ORF">BJ878DRAFT_531589</name>
</gene>
<dbReference type="GO" id="GO:0003676">
    <property type="term" value="F:nucleic acid binding"/>
    <property type="evidence" value="ECO:0007669"/>
    <property type="project" value="InterPro"/>
</dbReference>
<reference evidence="5" key="1">
    <citation type="journal article" date="2021" name="IMA Fungus">
        <title>Genomic characterization of three marine fungi, including Emericellopsis atlantica sp. nov. with signatures of a generalist lifestyle and marine biomass degradation.</title>
        <authorList>
            <person name="Hagestad O.C."/>
            <person name="Hou L."/>
            <person name="Andersen J.H."/>
            <person name="Hansen E.H."/>
            <person name="Altermark B."/>
            <person name="Li C."/>
            <person name="Kuhnert E."/>
            <person name="Cox R.J."/>
            <person name="Crous P.W."/>
            <person name="Spatafora J.W."/>
            <person name="Lail K."/>
            <person name="Amirebrahimi M."/>
            <person name="Lipzen A."/>
            <person name="Pangilinan J."/>
            <person name="Andreopoulos W."/>
            <person name="Hayes R.D."/>
            <person name="Ng V."/>
            <person name="Grigoriev I.V."/>
            <person name="Jackson S.A."/>
            <person name="Sutton T.D.S."/>
            <person name="Dobson A.D.W."/>
            <person name="Rama T."/>
        </authorList>
    </citation>
    <scope>NUCLEOTIDE SEQUENCE</scope>
    <source>
        <strain evidence="5">TRa3180A</strain>
    </source>
</reference>
<dbReference type="Proteomes" id="UP000887226">
    <property type="component" value="Unassembled WGS sequence"/>
</dbReference>
<evidence type="ECO:0000256" key="3">
    <source>
        <dbReference type="ARBA" id="ARBA00022679"/>
    </source>
</evidence>
<dbReference type="OrthoDB" id="406152at2759"/>
<evidence type="ECO:0000313" key="6">
    <source>
        <dbReference type="Proteomes" id="UP000887226"/>
    </source>
</evidence>
<sequence>MLPTPSTDHVNFERIYEPAEDSYLLLDTLSSESEKGFLHERFDATEDARGNSPSPLVLEIGTGSGVVISFLHANSEVIFGRADVLTAGLDINSYACEATEKTVDVAEKIQAQDGKSHGFYLGNTLGDLCSALRPGMVDVLIFNPPYVPTPSLPVLPNFEQRAGELSYEDESHLLALSYAGGADGMETTDRLLDALPEVLGDDRGCAYVLLCAQNKPEKVKERIRKWGSGWHVETVGTSGKKGGWEKLQIIRIWRSIPHNTNNEEP</sequence>
<organism evidence="5 6">
    <name type="scientific">Calycina marina</name>
    <dbReference type="NCBI Taxonomy" id="1763456"/>
    <lineage>
        <taxon>Eukaryota</taxon>
        <taxon>Fungi</taxon>
        <taxon>Dikarya</taxon>
        <taxon>Ascomycota</taxon>
        <taxon>Pezizomycotina</taxon>
        <taxon>Leotiomycetes</taxon>
        <taxon>Helotiales</taxon>
        <taxon>Pezizellaceae</taxon>
        <taxon>Calycina</taxon>
    </lineage>
</organism>
<dbReference type="InterPro" id="IPR052190">
    <property type="entry name" value="Euk-Arch_PrmC-MTase"/>
</dbReference>
<keyword evidence="6" id="KW-1185">Reference proteome</keyword>
<evidence type="ECO:0000256" key="1">
    <source>
        <dbReference type="ARBA" id="ARBA00006149"/>
    </source>
</evidence>
<dbReference type="SUPFAM" id="SSF53335">
    <property type="entry name" value="S-adenosyl-L-methionine-dependent methyltransferases"/>
    <property type="match status" value="1"/>
</dbReference>
<comment type="similarity">
    <text evidence="1">Belongs to the eukaryotic/archaeal PrmC-related family.</text>
</comment>
<dbReference type="PROSITE" id="PS00092">
    <property type="entry name" value="N6_MTASE"/>
    <property type="match status" value="1"/>
</dbReference>
<dbReference type="PANTHER" id="PTHR45875:SF1">
    <property type="entry name" value="METHYLTRANSFERASE N6AMT1"/>
    <property type="match status" value="1"/>
</dbReference>
<dbReference type="EMBL" id="MU253742">
    <property type="protein sequence ID" value="KAG9248823.1"/>
    <property type="molecule type" value="Genomic_DNA"/>
</dbReference>
<keyword evidence="4" id="KW-0949">S-adenosyl-L-methionine</keyword>
<dbReference type="GO" id="GO:0035657">
    <property type="term" value="C:eRF1 methyltransferase complex"/>
    <property type="evidence" value="ECO:0007669"/>
    <property type="project" value="TreeGrafter"/>
</dbReference>
<evidence type="ECO:0008006" key="7">
    <source>
        <dbReference type="Google" id="ProtNLM"/>
    </source>
</evidence>
<keyword evidence="2" id="KW-0489">Methyltransferase</keyword>
<dbReference type="Gene3D" id="3.40.50.150">
    <property type="entry name" value="Vaccinia Virus protein VP39"/>
    <property type="match status" value="1"/>
</dbReference>
<keyword evidence="3" id="KW-0808">Transferase</keyword>
<dbReference type="InterPro" id="IPR029063">
    <property type="entry name" value="SAM-dependent_MTases_sf"/>
</dbReference>
<evidence type="ECO:0000256" key="2">
    <source>
        <dbReference type="ARBA" id="ARBA00022603"/>
    </source>
</evidence>
<name>A0A9P7ZCC1_9HELO</name>
<dbReference type="GO" id="GO:0008757">
    <property type="term" value="F:S-adenosylmethionine-dependent methyltransferase activity"/>
    <property type="evidence" value="ECO:0007669"/>
    <property type="project" value="TreeGrafter"/>
</dbReference>
<evidence type="ECO:0000313" key="5">
    <source>
        <dbReference type="EMBL" id="KAG9248823.1"/>
    </source>
</evidence>
<dbReference type="FunFam" id="3.40.50.150:FF:000274">
    <property type="entry name" value="ERF1 methyltransferase catalytic subunit MTQ2"/>
    <property type="match status" value="1"/>
</dbReference>
<dbReference type="GO" id="GO:0008276">
    <property type="term" value="F:protein methyltransferase activity"/>
    <property type="evidence" value="ECO:0007669"/>
    <property type="project" value="TreeGrafter"/>
</dbReference>
<protein>
    <recommendedName>
        <fullName evidence="7">ERF1 methyltransferase catalytic subunit MTQ2</fullName>
    </recommendedName>
</protein>
<accession>A0A9P7ZCC1</accession>
<dbReference type="AlphaFoldDB" id="A0A9P7ZCC1"/>
<dbReference type="GO" id="GO:0032259">
    <property type="term" value="P:methylation"/>
    <property type="evidence" value="ECO:0007669"/>
    <property type="project" value="UniProtKB-KW"/>
</dbReference>
<proteinExistence type="inferred from homology"/>
<dbReference type="PANTHER" id="PTHR45875">
    <property type="entry name" value="METHYLTRANSFERASE N6AMT1"/>
    <property type="match status" value="1"/>
</dbReference>